<sequence>MAKEESPYLPKVRTDYHPDNDDIKSSSCGVSTYIPNPAVDDIASNNIVCPEFDYTDNMGSTEYFDLNSPHPEQSYIKHCNS</sequence>
<dbReference type="RefSeq" id="WP_090092150.1">
    <property type="nucleotide sequence ID" value="NZ_FOMG01000019.1"/>
</dbReference>
<protein>
    <submittedName>
        <fullName evidence="2">Uncharacterized protein</fullName>
    </submittedName>
</protein>
<organism evidence="2 3">
    <name type="scientific">Clostridium uliginosum</name>
    <dbReference type="NCBI Taxonomy" id="119641"/>
    <lineage>
        <taxon>Bacteria</taxon>
        <taxon>Bacillati</taxon>
        <taxon>Bacillota</taxon>
        <taxon>Clostridia</taxon>
        <taxon>Eubacteriales</taxon>
        <taxon>Clostridiaceae</taxon>
        <taxon>Clostridium</taxon>
    </lineage>
</organism>
<dbReference type="Proteomes" id="UP000199263">
    <property type="component" value="Unassembled WGS sequence"/>
</dbReference>
<reference evidence="2 3" key="1">
    <citation type="submission" date="2016-10" db="EMBL/GenBank/DDBJ databases">
        <authorList>
            <person name="de Groot N.N."/>
        </authorList>
    </citation>
    <scope>NUCLEOTIDE SEQUENCE [LARGE SCALE GENOMIC DNA]</scope>
    <source>
        <strain evidence="2 3">DSM 12992</strain>
    </source>
</reference>
<evidence type="ECO:0000313" key="3">
    <source>
        <dbReference type="Proteomes" id="UP000199263"/>
    </source>
</evidence>
<gene>
    <name evidence="2" type="ORF">SAMN05421842_1193</name>
</gene>
<keyword evidence="3" id="KW-1185">Reference proteome</keyword>
<proteinExistence type="predicted"/>
<dbReference type="EMBL" id="FOMG01000019">
    <property type="protein sequence ID" value="SFD08085.1"/>
    <property type="molecule type" value="Genomic_DNA"/>
</dbReference>
<feature type="region of interest" description="Disordered" evidence="1">
    <location>
        <begin position="1"/>
        <end position="21"/>
    </location>
</feature>
<dbReference type="AlphaFoldDB" id="A0A1I1PE78"/>
<evidence type="ECO:0000256" key="1">
    <source>
        <dbReference type="SAM" id="MobiDB-lite"/>
    </source>
</evidence>
<name>A0A1I1PE78_9CLOT</name>
<evidence type="ECO:0000313" key="2">
    <source>
        <dbReference type="EMBL" id="SFD08085.1"/>
    </source>
</evidence>
<dbReference type="OrthoDB" id="1911092at2"/>
<accession>A0A1I1PE78</accession>